<reference evidence="1" key="1">
    <citation type="journal article" date="2013" name="Environ. Microbiol.">
        <title>Microbiota from the distal guts of lean and obese adolescents exhibit partial functional redundancy besides clear differences in community structure.</title>
        <authorList>
            <person name="Ferrer M."/>
            <person name="Ruiz A."/>
            <person name="Lanza F."/>
            <person name="Haange S.B."/>
            <person name="Oberbach A."/>
            <person name="Till H."/>
            <person name="Bargiela R."/>
            <person name="Campoy C."/>
            <person name="Segura M.T."/>
            <person name="Richter M."/>
            <person name="von Bergen M."/>
            <person name="Seifert J."/>
            <person name="Suarez A."/>
        </authorList>
    </citation>
    <scope>NUCLEOTIDE SEQUENCE</scope>
</reference>
<dbReference type="PANTHER" id="PTHR30217">
    <property type="entry name" value="PEPTIDASE U32 FAMILY"/>
    <property type="match status" value="1"/>
</dbReference>
<dbReference type="EMBL" id="AJWZ01001249">
    <property type="protein sequence ID" value="EKC74347.1"/>
    <property type="molecule type" value="Genomic_DNA"/>
</dbReference>
<sequence>MKIMVKPASAVNLDAYKMADSFVLPILGFAVDYNNYFTLEEIEAILSKTDKEIFVVINKMISNKDIKDLETLMLKLDKIGIAGIFFYDMAVLEIKRRLNLNVDLVWNNTHMVTNYYTCNCYYDLGVKYAYLSNEITIDEILELNKKSNTHNIFMLLGYPVVSFSKRRLVSNCGFRENIIINEPVSKQKYMVKENSDGTTFKYDSIRNNASCLEKIVDSGLDYVYLIEDDINHDDFILGLEWTRNVLDKKMDYCDYVSSMRNLFKGDTGFLFRKTIYRVKK</sequence>
<organism evidence="1">
    <name type="scientific">human gut metagenome</name>
    <dbReference type="NCBI Taxonomy" id="408170"/>
    <lineage>
        <taxon>unclassified sequences</taxon>
        <taxon>metagenomes</taxon>
        <taxon>organismal metagenomes</taxon>
    </lineage>
</organism>
<accession>K1TMI6</accession>
<protein>
    <submittedName>
        <fullName evidence="1">U32 family peptidase</fullName>
    </submittedName>
</protein>
<dbReference type="AlphaFoldDB" id="K1TMI6"/>
<proteinExistence type="predicted"/>
<dbReference type="Pfam" id="PF01136">
    <property type="entry name" value="Peptidase_U32"/>
    <property type="match status" value="1"/>
</dbReference>
<comment type="caution">
    <text evidence="1">The sequence shown here is derived from an EMBL/GenBank/DDBJ whole genome shotgun (WGS) entry which is preliminary data.</text>
</comment>
<dbReference type="InterPro" id="IPR051454">
    <property type="entry name" value="RNA/ubiquinone_mod_enzymes"/>
</dbReference>
<dbReference type="InterPro" id="IPR001539">
    <property type="entry name" value="Peptidase_U32"/>
</dbReference>
<gene>
    <name evidence="1" type="ORF">OBE_01924</name>
</gene>
<evidence type="ECO:0000313" key="1">
    <source>
        <dbReference type="EMBL" id="EKC74347.1"/>
    </source>
</evidence>
<dbReference type="PANTHER" id="PTHR30217:SF7">
    <property type="entry name" value="TRNA HYDROXYLATION PROTEIN P2"/>
    <property type="match status" value="1"/>
</dbReference>
<name>K1TMI6_9ZZZZ</name>